<dbReference type="PANTHER" id="PTHR30204:SF90">
    <property type="entry name" value="HTH-TYPE TRANSCRIPTIONAL ACTIVATOR MTA"/>
    <property type="match status" value="1"/>
</dbReference>
<dbReference type="InterPro" id="IPR009061">
    <property type="entry name" value="DNA-bd_dom_put_sf"/>
</dbReference>
<dbReference type="AlphaFoldDB" id="A0A1R0XK65"/>
<dbReference type="InterPro" id="IPR036244">
    <property type="entry name" value="TipA-like_antibiotic-bd"/>
</dbReference>
<evidence type="ECO:0000256" key="3">
    <source>
        <dbReference type="ARBA" id="ARBA00023159"/>
    </source>
</evidence>
<keyword evidence="1" id="KW-0805">Transcription regulation</keyword>
<dbReference type="Pfam" id="PF07739">
    <property type="entry name" value="TipAS"/>
    <property type="match status" value="1"/>
</dbReference>
<dbReference type="PANTHER" id="PTHR30204">
    <property type="entry name" value="REDOX-CYCLING DRUG-SENSING TRANSCRIPTIONAL ACTIVATOR SOXR"/>
    <property type="match status" value="1"/>
</dbReference>
<dbReference type="InterPro" id="IPR012925">
    <property type="entry name" value="TipAS_dom"/>
</dbReference>
<organism evidence="6 7">
    <name type="scientific">Paenibacillus odorifer</name>
    <dbReference type="NCBI Taxonomy" id="189426"/>
    <lineage>
        <taxon>Bacteria</taxon>
        <taxon>Bacillati</taxon>
        <taxon>Bacillota</taxon>
        <taxon>Bacilli</taxon>
        <taxon>Bacillales</taxon>
        <taxon>Paenibacillaceae</taxon>
        <taxon>Paenibacillus</taxon>
    </lineage>
</organism>
<proteinExistence type="predicted"/>
<evidence type="ECO:0000256" key="4">
    <source>
        <dbReference type="ARBA" id="ARBA00023163"/>
    </source>
</evidence>
<dbReference type="Gene3D" id="1.10.1660.10">
    <property type="match status" value="1"/>
</dbReference>
<feature type="domain" description="HTH merR-type" evidence="5">
    <location>
        <begin position="10"/>
        <end position="79"/>
    </location>
</feature>
<evidence type="ECO:0000313" key="7">
    <source>
        <dbReference type="Proteomes" id="UP000187439"/>
    </source>
</evidence>
<comment type="caution">
    <text evidence="6">The sequence shown here is derived from an EMBL/GenBank/DDBJ whole genome shotgun (WGS) entry which is preliminary data.</text>
</comment>
<evidence type="ECO:0000259" key="5">
    <source>
        <dbReference type="PROSITE" id="PS50937"/>
    </source>
</evidence>
<dbReference type="InterPro" id="IPR047057">
    <property type="entry name" value="MerR_fam"/>
</dbReference>
<protein>
    <submittedName>
        <fullName evidence="6">MerR family transcriptional regulator</fullName>
    </submittedName>
</protein>
<dbReference type="PRINTS" id="PR00040">
    <property type="entry name" value="HTHMERR"/>
</dbReference>
<sequence length="261" mass="30109">MEFVGGDTTEYTVQKLAELAGISTRTLRYYDEFGILKPARINSSGYRIYGRAEVDLLQQILFYRELGLSLERIKAIMTEPSFDGAKALREHHDKLLEKRHQLDLLIANVEQTLAHQEGRMTMSDAEKFEGFKQKLVDDNEKKYGQEIREKYGDSTVDQSNKKLKGMTEEQYAAIQKLEEEMFETLVQAMEQGDPASVLAQKSADLHRQWLSFYWDSYSKEAHAGVAQMYVDDERFTKYYDKRSPGLAAFLRDAVHVYTGTK</sequence>
<dbReference type="PROSITE" id="PS50937">
    <property type="entry name" value="HTH_MERR_2"/>
    <property type="match status" value="1"/>
</dbReference>
<dbReference type="OrthoDB" id="9814833at2"/>
<dbReference type="SMART" id="SM00422">
    <property type="entry name" value="HTH_MERR"/>
    <property type="match status" value="1"/>
</dbReference>
<dbReference type="Proteomes" id="UP000187439">
    <property type="component" value="Unassembled WGS sequence"/>
</dbReference>
<dbReference type="EMBL" id="MPTC01000040">
    <property type="protein sequence ID" value="OMD35440.1"/>
    <property type="molecule type" value="Genomic_DNA"/>
</dbReference>
<dbReference type="SUPFAM" id="SSF89082">
    <property type="entry name" value="Antibiotic binding domain of TipA-like multidrug resistance regulators"/>
    <property type="match status" value="1"/>
</dbReference>
<name>A0A1R0XK65_9BACL</name>
<keyword evidence="3" id="KW-0010">Activator</keyword>
<evidence type="ECO:0000256" key="2">
    <source>
        <dbReference type="ARBA" id="ARBA00023125"/>
    </source>
</evidence>
<dbReference type="SUPFAM" id="SSF46955">
    <property type="entry name" value="Putative DNA-binding domain"/>
    <property type="match status" value="1"/>
</dbReference>
<keyword evidence="2" id="KW-0238">DNA-binding</keyword>
<dbReference type="CDD" id="cd01106">
    <property type="entry name" value="HTH_TipAL-Mta"/>
    <property type="match status" value="1"/>
</dbReference>
<dbReference type="Pfam" id="PF13411">
    <property type="entry name" value="MerR_1"/>
    <property type="match status" value="1"/>
</dbReference>
<keyword evidence="4" id="KW-0804">Transcription</keyword>
<evidence type="ECO:0000313" key="6">
    <source>
        <dbReference type="EMBL" id="OMD35440.1"/>
    </source>
</evidence>
<reference evidence="6 7" key="1">
    <citation type="submission" date="2016-10" db="EMBL/GenBank/DDBJ databases">
        <title>Paenibacillus species isolates.</title>
        <authorList>
            <person name="Beno S.M."/>
        </authorList>
    </citation>
    <scope>NUCLEOTIDE SEQUENCE [LARGE SCALE GENOMIC DNA]</scope>
    <source>
        <strain evidence="6 7">FSL H7-0710</strain>
    </source>
</reference>
<dbReference type="Gene3D" id="1.10.490.50">
    <property type="entry name" value="Antibiotic binding domain of TipA-like multidrug resistance regulators"/>
    <property type="match status" value="1"/>
</dbReference>
<accession>A0A1R0XK65</accession>
<dbReference type="InterPro" id="IPR000551">
    <property type="entry name" value="MerR-type_HTH_dom"/>
</dbReference>
<gene>
    <name evidence="6" type="ORF">BSK52_27160</name>
</gene>
<evidence type="ECO:0000256" key="1">
    <source>
        <dbReference type="ARBA" id="ARBA00023015"/>
    </source>
</evidence>
<dbReference type="GO" id="GO:0003700">
    <property type="term" value="F:DNA-binding transcription factor activity"/>
    <property type="evidence" value="ECO:0007669"/>
    <property type="project" value="InterPro"/>
</dbReference>
<dbReference type="GO" id="GO:0003677">
    <property type="term" value="F:DNA binding"/>
    <property type="evidence" value="ECO:0007669"/>
    <property type="project" value="UniProtKB-KW"/>
</dbReference>